<evidence type="ECO:0000313" key="3">
    <source>
        <dbReference type="EMBL" id="QGO07552.1"/>
    </source>
</evidence>
<accession>A0A9Q6LW28</accession>
<evidence type="ECO:0000256" key="1">
    <source>
        <dbReference type="ARBA" id="ARBA00006295"/>
    </source>
</evidence>
<dbReference type="SUPFAM" id="SSF109709">
    <property type="entry name" value="KorB DNA-binding domain-like"/>
    <property type="match status" value="1"/>
</dbReference>
<dbReference type="InterPro" id="IPR004437">
    <property type="entry name" value="ParB/RepB/Spo0J"/>
</dbReference>
<dbReference type="InterPro" id="IPR003115">
    <property type="entry name" value="ParB_N"/>
</dbReference>
<dbReference type="PANTHER" id="PTHR33375">
    <property type="entry name" value="CHROMOSOME-PARTITIONING PROTEIN PARB-RELATED"/>
    <property type="match status" value="1"/>
</dbReference>
<sequence>MASRAIQIRKKPKQKKLVNDIDDFIENHHGLKSELWVDINDCFISSLKIDRKTKNPRYIEQLAEDLKTRQINAVVARENNGKYEIISGECRYEAAKLINKKLLVRVVDWSDDEAIATIISENEKREDLCDYDKARAYLEYRGKLSIRNFAEKYNLKKSQVGELFQLEKIPQAVCDALPMTKLRAKQFSDIAAKINEGGTYIDAFIHFSPLLLSTERTITWKEFIARVERKVNPPRPPTQQVLERHIFKAPGVKVASISYKDTEFKAKLKKPLTYKQKEQLQDFLEKLK</sequence>
<dbReference type="GO" id="GO:0005694">
    <property type="term" value="C:chromosome"/>
    <property type="evidence" value="ECO:0007669"/>
    <property type="project" value="TreeGrafter"/>
</dbReference>
<dbReference type="InterPro" id="IPR050336">
    <property type="entry name" value="Chromosome_partition/occlusion"/>
</dbReference>
<protein>
    <submittedName>
        <fullName evidence="3">Nucleoid occlusion protein</fullName>
    </submittedName>
</protein>
<dbReference type="GeneID" id="66742420"/>
<dbReference type="Proteomes" id="UP000422232">
    <property type="component" value="Chromosome"/>
</dbReference>
<comment type="similarity">
    <text evidence="1">Belongs to the ParB family.</text>
</comment>
<dbReference type="AlphaFoldDB" id="A0A9Q6LW28"/>
<gene>
    <name evidence="3" type="primary">noc_3</name>
    <name evidence="3" type="ORF">Psal009_03509</name>
</gene>
<name>A0A9Q6LW28_PISSA</name>
<dbReference type="Pfam" id="PF02195">
    <property type="entry name" value="ParB_N"/>
    <property type="match status" value="1"/>
</dbReference>
<reference evidence="3 4" key="1">
    <citation type="submission" date="2019-04" db="EMBL/GenBank/DDBJ databases">
        <title>Complete genome sequencing of Piscirickettsia salmonis strain Psal-009.</title>
        <authorList>
            <person name="Schober I."/>
            <person name="Bunk B."/>
            <person name="Sproer C."/>
            <person name="Carril G.P."/>
            <person name="Riedel T."/>
            <person name="Flores-Herrera P.A."/>
            <person name="Nourdin-Galindo G."/>
            <person name="Marshall S.H."/>
            <person name="Overmann J."/>
        </authorList>
    </citation>
    <scope>NUCLEOTIDE SEQUENCE [LARGE SCALE GENOMIC DNA]</scope>
    <source>
        <strain evidence="3 4">Psal-009</strain>
    </source>
</reference>
<dbReference type="NCBIfam" id="TIGR00180">
    <property type="entry name" value="parB_part"/>
    <property type="match status" value="1"/>
</dbReference>
<proteinExistence type="inferred from homology"/>
<dbReference type="PANTHER" id="PTHR33375:SF1">
    <property type="entry name" value="CHROMOSOME-PARTITIONING PROTEIN PARB-RELATED"/>
    <property type="match status" value="1"/>
</dbReference>
<organism evidence="3 4">
    <name type="scientific">Piscirickettsia salmonis</name>
    <dbReference type="NCBI Taxonomy" id="1238"/>
    <lineage>
        <taxon>Bacteria</taxon>
        <taxon>Pseudomonadati</taxon>
        <taxon>Pseudomonadota</taxon>
        <taxon>Gammaproteobacteria</taxon>
        <taxon>Thiotrichales</taxon>
        <taxon>Piscirickettsiaceae</taxon>
        <taxon>Piscirickettsia</taxon>
    </lineage>
</organism>
<dbReference type="InterPro" id="IPR036086">
    <property type="entry name" value="ParB/Sulfiredoxin_sf"/>
</dbReference>
<keyword evidence="4" id="KW-1185">Reference proteome</keyword>
<dbReference type="GO" id="GO:0003677">
    <property type="term" value="F:DNA binding"/>
    <property type="evidence" value="ECO:0007669"/>
    <property type="project" value="InterPro"/>
</dbReference>
<dbReference type="Gene3D" id="3.90.1530.30">
    <property type="match status" value="1"/>
</dbReference>
<evidence type="ECO:0000313" key="4">
    <source>
        <dbReference type="Proteomes" id="UP000422232"/>
    </source>
</evidence>
<dbReference type="RefSeq" id="WP_179861797.1">
    <property type="nucleotide sequence ID" value="NZ_CP012413.1"/>
</dbReference>
<evidence type="ECO:0000259" key="2">
    <source>
        <dbReference type="SMART" id="SM00470"/>
    </source>
</evidence>
<dbReference type="GO" id="GO:0007059">
    <property type="term" value="P:chromosome segregation"/>
    <property type="evidence" value="ECO:0007669"/>
    <property type="project" value="TreeGrafter"/>
</dbReference>
<dbReference type="EMBL" id="CP038908">
    <property type="protein sequence ID" value="QGO07552.1"/>
    <property type="molecule type" value="Genomic_DNA"/>
</dbReference>
<dbReference type="SUPFAM" id="SSF110849">
    <property type="entry name" value="ParB/Sulfiredoxin"/>
    <property type="match status" value="1"/>
</dbReference>
<dbReference type="Gene3D" id="1.10.10.2830">
    <property type="match status" value="1"/>
</dbReference>
<dbReference type="SMART" id="SM00470">
    <property type="entry name" value="ParB"/>
    <property type="match status" value="1"/>
</dbReference>
<feature type="domain" description="ParB-like N-terminal" evidence="2">
    <location>
        <begin position="35"/>
        <end position="123"/>
    </location>
</feature>